<protein>
    <recommendedName>
        <fullName evidence="9">Survival of motor neuron-related-splicing factor 30</fullName>
    </recommendedName>
    <alternativeName>
        <fullName evidence="10">Survival motor neuron domain-containing protein 1</fullName>
    </alternativeName>
</protein>
<evidence type="ECO:0000259" key="13">
    <source>
        <dbReference type="PROSITE" id="PS50304"/>
    </source>
</evidence>
<dbReference type="GO" id="GO:0016607">
    <property type="term" value="C:nuclear speck"/>
    <property type="evidence" value="ECO:0007669"/>
    <property type="project" value="UniProtKB-SubCell"/>
</dbReference>
<dbReference type="Pfam" id="PF06003">
    <property type="entry name" value="SMN_Tudor"/>
    <property type="match status" value="1"/>
</dbReference>
<dbReference type="GO" id="GO:0071011">
    <property type="term" value="C:precatalytic spliceosome"/>
    <property type="evidence" value="ECO:0007669"/>
    <property type="project" value="TreeGrafter"/>
</dbReference>
<dbReference type="GO" id="GO:0008380">
    <property type="term" value="P:RNA splicing"/>
    <property type="evidence" value="ECO:0007669"/>
    <property type="project" value="UniProtKB-KW"/>
</dbReference>
<dbReference type="GO" id="GO:0005737">
    <property type="term" value="C:cytoplasm"/>
    <property type="evidence" value="ECO:0007669"/>
    <property type="project" value="InterPro"/>
</dbReference>
<dbReference type="Proteomes" id="UP000518266">
    <property type="component" value="Unassembled WGS sequence"/>
</dbReference>
<evidence type="ECO:0000313" key="14">
    <source>
        <dbReference type="EMBL" id="KAF3841987.1"/>
    </source>
</evidence>
<evidence type="ECO:0000256" key="4">
    <source>
        <dbReference type="ARBA" id="ARBA00022664"/>
    </source>
</evidence>
<keyword evidence="7" id="KW-0539">Nucleus</keyword>
<feature type="region of interest" description="Disordered" evidence="12">
    <location>
        <begin position="183"/>
        <end position="222"/>
    </location>
</feature>
<evidence type="ECO:0000256" key="1">
    <source>
        <dbReference type="ARBA" id="ARBA00004324"/>
    </source>
</evidence>
<dbReference type="OrthoDB" id="79171at2759"/>
<evidence type="ECO:0000256" key="6">
    <source>
        <dbReference type="ARBA" id="ARBA00023187"/>
    </source>
</evidence>
<feature type="compositionally biased region" description="Basic and acidic residues" evidence="12">
    <location>
        <begin position="190"/>
        <end position="215"/>
    </location>
</feature>
<keyword evidence="11" id="KW-0175">Coiled coil</keyword>
<organism evidence="14 15">
    <name type="scientific">Dissostichus mawsoni</name>
    <name type="common">Antarctic cod</name>
    <dbReference type="NCBI Taxonomy" id="36200"/>
    <lineage>
        <taxon>Eukaryota</taxon>
        <taxon>Metazoa</taxon>
        <taxon>Chordata</taxon>
        <taxon>Craniata</taxon>
        <taxon>Vertebrata</taxon>
        <taxon>Euteleostomi</taxon>
        <taxon>Actinopterygii</taxon>
        <taxon>Neopterygii</taxon>
        <taxon>Teleostei</taxon>
        <taxon>Neoteleostei</taxon>
        <taxon>Acanthomorphata</taxon>
        <taxon>Eupercaria</taxon>
        <taxon>Perciformes</taxon>
        <taxon>Notothenioidei</taxon>
        <taxon>Nototheniidae</taxon>
        <taxon>Dissostichus</taxon>
    </lineage>
</organism>
<dbReference type="PANTHER" id="PTHR13681:SF26">
    <property type="entry name" value="SURVIVAL OF MOTOR NEURON-RELATED-SPLICING FACTOR 30"/>
    <property type="match status" value="1"/>
</dbReference>
<evidence type="ECO:0000256" key="3">
    <source>
        <dbReference type="ARBA" id="ARBA00005371"/>
    </source>
</evidence>
<dbReference type="GO" id="GO:0003723">
    <property type="term" value="F:RNA binding"/>
    <property type="evidence" value="ECO:0007669"/>
    <property type="project" value="InterPro"/>
</dbReference>
<keyword evidence="6" id="KW-0508">mRNA splicing</keyword>
<gene>
    <name evidence="14" type="ORF">F7725_023938</name>
</gene>
<comment type="subcellular location">
    <subcellularLocation>
        <location evidence="1">Nucleus speckle</location>
    </subcellularLocation>
    <subcellularLocation>
        <location evidence="2">Nucleus</location>
        <location evidence="2">Cajal body</location>
    </subcellularLocation>
</comment>
<keyword evidence="15" id="KW-1185">Reference proteome</keyword>
<comment type="similarity">
    <text evidence="3">Belongs to the SMN family.</text>
</comment>
<evidence type="ECO:0000256" key="11">
    <source>
        <dbReference type="SAM" id="Coils"/>
    </source>
</evidence>
<evidence type="ECO:0000256" key="12">
    <source>
        <dbReference type="SAM" id="MobiDB-lite"/>
    </source>
</evidence>
<dbReference type="PROSITE" id="PS50304">
    <property type="entry name" value="TUDOR"/>
    <property type="match status" value="1"/>
</dbReference>
<evidence type="ECO:0000256" key="5">
    <source>
        <dbReference type="ARBA" id="ARBA00022728"/>
    </source>
</evidence>
<accession>A0A7J5XZT9</accession>
<evidence type="ECO:0000313" key="15">
    <source>
        <dbReference type="Proteomes" id="UP000518266"/>
    </source>
</evidence>
<dbReference type="InterPro" id="IPR002999">
    <property type="entry name" value="Tudor"/>
</dbReference>
<dbReference type="AlphaFoldDB" id="A0A7J5XZT9"/>
<dbReference type="SUPFAM" id="SSF63748">
    <property type="entry name" value="Tudor/PWWP/MBT"/>
    <property type="match status" value="1"/>
</dbReference>
<dbReference type="SMART" id="SM00333">
    <property type="entry name" value="TUDOR"/>
    <property type="match status" value="1"/>
</dbReference>
<evidence type="ECO:0000256" key="7">
    <source>
        <dbReference type="ARBA" id="ARBA00023242"/>
    </source>
</evidence>
<comment type="function">
    <text evidence="8">Involved in spliceosome assembly.</text>
</comment>
<dbReference type="GO" id="GO:0000381">
    <property type="term" value="P:regulation of alternative mRNA splicing, via spliceosome"/>
    <property type="evidence" value="ECO:0007669"/>
    <property type="project" value="TreeGrafter"/>
</dbReference>
<sequence length="367" mass="40648">MTTARTNVKRLSLYCLPFHLLGPTQGCASGFREVVLDGLRDRPVSVQADGTQVNDGRGAEEHVQSQMSEDLVKQLNSYKAQLQQVEVALSTDEENEDLLKLQKDLQEVIDLTTDLLTSQPAESASTTNSSVTVPVKQRWKVGDNCLAVWNQDGQTYEAEIEEIDRENGTAAVTFAGYGNAEVIPLQNLKPSEDGKRNTDDGKPKSKKEQIADQREYKKKKAQKKVLRMKELETEREEQKSKWQNFNNKAYSKNKKGQVKRSIFASPESVSGKVGVGTCGIADKPMTQYSDTAKYNRVILAKGRVSSSVVDTGGVALVTGRALPAAVVIQVARPTGAHTVHFSMGELSAFNINFNFFCRKKKKNRLIF</sequence>
<keyword evidence="5" id="KW-0747">Spliceosome</keyword>
<evidence type="ECO:0000256" key="9">
    <source>
        <dbReference type="ARBA" id="ARBA00041083"/>
    </source>
</evidence>
<dbReference type="EMBL" id="JAAKFY010000019">
    <property type="protein sequence ID" value="KAF3841987.1"/>
    <property type="molecule type" value="Genomic_DNA"/>
</dbReference>
<evidence type="ECO:0000256" key="10">
    <source>
        <dbReference type="ARBA" id="ARBA00042567"/>
    </source>
</evidence>
<dbReference type="GO" id="GO:0006397">
    <property type="term" value="P:mRNA processing"/>
    <property type="evidence" value="ECO:0007669"/>
    <property type="project" value="UniProtKB-KW"/>
</dbReference>
<dbReference type="CDD" id="cd20399">
    <property type="entry name" value="Tudor_SPF30"/>
    <property type="match status" value="1"/>
</dbReference>
<reference evidence="14 15" key="1">
    <citation type="submission" date="2020-03" db="EMBL/GenBank/DDBJ databases">
        <title>Dissostichus mawsoni Genome sequencing and assembly.</title>
        <authorList>
            <person name="Park H."/>
        </authorList>
    </citation>
    <scope>NUCLEOTIDE SEQUENCE [LARGE SCALE GENOMIC DNA]</scope>
    <source>
        <strain evidence="14">DM0001</strain>
        <tissue evidence="14">Muscle</tissue>
    </source>
</reference>
<evidence type="ECO:0000256" key="8">
    <source>
        <dbReference type="ARBA" id="ARBA00037618"/>
    </source>
</evidence>
<dbReference type="GO" id="GO:0015030">
    <property type="term" value="C:Cajal body"/>
    <property type="evidence" value="ECO:0007669"/>
    <property type="project" value="UniProtKB-SubCell"/>
</dbReference>
<keyword evidence="4" id="KW-0507">mRNA processing</keyword>
<feature type="domain" description="Tudor" evidence="13">
    <location>
        <begin position="138"/>
        <end position="198"/>
    </location>
</feature>
<evidence type="ECO:0000256" key="2">
    <source>
        <dbReference type="ARBA" id="ARBA00004408"/>
    </source>
</evidence>
<dbReference type="PANTHER" id="PTHR13681">
    <property type="entry name" value="SURVIVAL OF MOTOR NEURON-RELATED-SPLICING FACTOR 30-RELATED"/>
    <property type="match status" value="1"/>
</dbReference>
<comment type="caution">
    <text evidence="14">The sequence shown here is derived from an EMBL/GenBank/DDBJ whole genome shotgun (WGS) entry which is preliminary data.</text>
</comment>
<dbReference type="Gene3D" id="2.30.30.140">
    <property type="match status" value="1"/>
</dbReference>
<proteinExistence type="inferred from homology"/>
<dbReference type="InterPro" id="IPR010304">
    <property type="entry name" value="SMN_Tudor"/>
</dbReference>
<name>A0A7J5XZT9_DISMA</name>
<feature type="coiled-coil region" evidence="11">
    <location>
        <begin position="68"/>
        <end position="95"/>
    </location>
</feature>